<dbReference type="Pfam" id="PF21135">
    <property type="entry name" value="DRL_cat"/>
    <property type="match status" value="1"/>
</dbReference>
<dbReference type="PANTHER" id="PTHR37850">
    <property type="entry name" value="STRU PROTEIN"/>
    <property type="match status" value="1"/>
</dbReference>
<dbReference type="EMBL" id="JBHTBR010000002">
    <property type="protein sequence ID" value="MFC7290005.1"/>
    <property type="molecule type" value="Genomic_DNA"/>
</dbReference>
<evidence type="ECO:0000313" key="2">
    <source>
        <dbReference type="EMBL" id="MFC7290005.1"/>
    </source>
</evidence>
<evidence type="ECO:0000259" key="1">
    <source>
        <dbReference type="Pfam" id="PF21135"/>
    </source>
</evidence>
<reference evidence="3" key="1">
    <citation type="journal article" date="2019" name="Int. J. Syst. Evol. Microbiol.">
        <title>The Global Catalogue of Microorganisms (GCM) 10K type strain sequencing project: providing services to taxonomists for standard genome sequencing and annotation.</title>
        <authorList>
            <consortium name="The Broad Institute Genomics Platform"/>
            <consortium name="The Broad Institute Genome Sequencing Center for Infectious Disease"/>
            <person name="Wu L."/>
            <person name="Ma J."/>
        </authorList>
    </citation>
    <scope>NUCLEOTIDE SEQUENCE [LARGE SCALE GENOMIC DNA]</scope>
    <source>
        <strain evidence="3">CCUG 51308</strain>
    </source>
</reference>
<protein>
    <submittedName>
        <fullName evidence="2">NAD(P)H-dependent oxidoreductase</fullName>
    </submittedName>
</protein>
<gene>
    <name evidence="2" type="ORF">ACFQS8_00090</name>
</gene>
<evidence type="ECO:0000313" key="3">
    <source>
        <dbReference type="Proteomes" id="UP001596492"/>
    </source>
</evidence>
<dbReference type="Gene3D" id="3.40.50.720">
    <property type="entry name" value="NAD(P)-binding Rossmann-like Domain"/>
    <property type="match status" value="1"/>
</dbReference>
<accession>A0ABW2IG06</accession>
<sequence length="433" mass="46872">MIIVDSKLAERAKDRNPLKVGIFGAGAMSRGFVNQIIRYTPGMKVAAVCNRTISKARDMLRASGVPDDQMVEAATADAIDRIIEAGKIALVEDPIAMTKSGRLEVGIEATGHVEYGAKITVAAIDNGLPLVLMNAEMDSTIGPLLYDRARKAGVIITGCDGDQPGVEMNLHRFVESIGLKPLICGNIKGLQDHYRTPATQAAFAKEWDQSVHMVTSFADGTKVSFEQAIVANATGMKVAKRGMLGIEHRGHIDEMVDMYDIDQVRELGGIVEYALGTAPGPGVYVFAEAQDDIQKHYLKYGKLGDGPIYSFYVPYHLMVFEVPLSAARVGLLNDTVIASKAGPEVDVIAIAKTDLKAGQTLDGIGGFYAYGVCENYETVRSDNLLPMGISEGCILKNDVRKDAAISYDDVILPKDSLAVKLRQEQDKMFPITR</sequence>
<dbReference type="PANTHER" id="PTHR37850:SF1">
    <property type="entry name" value="SAF DOMAIN PROTEIN"/>
    <property type="match status" value="1"/>
</dbReference>
<name>A0ABW2IG06_9PROT</name>
<keyword evidence="3" id="KW-1185">Reference proteome</keyword>
<dbReference type="InterPro" id="IPR036291">
    <property type="entry name" value="NAD(P)-bd_dom_sf"/>
</dbReference>
<dbReference type="SUPFAM" id="SSF51735">
    <property type="entry name" value="NAD(P)-binding Rossmann-fold domains"/>
    <property type="match status" value="1"/>
</dbReference>
<proteinExistence type="predicted"/>
<organism evidence="2 3">
    <name type="scientific">Hirschia litorea</name>
    <dbReference type="NCBI Taxonomy" id="1199156"/>
    <lineage>
        <taxon>Bacteria</taxon>
        <taxon>Pseudomonadati</taxon>
        <taxon>Pseudomonadota</taxon>
        <taxon>Alphaproteobacteria</taxon>
        <taxon>Hyphomonadales</taxon>
        <taxon>Hyphomonadaceae</taxon>
        <taxon>Hirschia</taxon>
    </lineage>
</organism>
<dbReference type="InterPro" id="IPR048423">
    <property type="entry name" value="DRL_cat"/>
</dbReference>
<dbReference type="RefSeq" id="WP_382164530.1">
    <property type="nucleotide sequence ID" value="NZ_JBHTBR010000002.1"/>
</dbReference>
<dbReference type="Proteomes" id="UP001596492">
    <property type="component" value="Unassembled WGS sequence"/>
</dbReference>
<comment type="caution">
    <text evidence="2">The sequence shown here is derived from an EMBL/GenBank/DDBJ whole genome shotgun (WGS) entry which is preliminary data.</text>
</comment>
<dbReference type="CDD" id="cd11616">
    <property type="entry name" value="SAF_DH_OX_like"/>
    <property type="match status" value="1"/>
</dbReference>
<feature type="domain" description="Oxidoreductase DRL-like catalytic" evidence="1">
    <location>
        <begin position="161"/>
        <end position="322"/>
    </location>
</feature>